<dbReference type="Pfam" id="PF07690">
    <property type="entry name" value="MFS_1"/>
    <property type="match status" value="1"/>
</dbReference>
<gene>
    <name evidence="2" type="ORF">TPAB3V08_LOCUS4515</name>
</gene>
<evidence type="ECO:0000313" key="3">
    <source>
        <dbReference type="Proteomes" id="UP001153148"/>
    </source>
</evidence>
<dbReference type="InterPro" id="IPR011701">
    <property type="entry name" value="MFS"/>
</dbReference>
<keyword evidence="1" id="KW-1133">Transmembrane helix</keyword>
<sequence>MSGSAFGTLVTGTLGSFVLDYFGWQAVFYTIGFLCIAWTLFLRYYVVAKDIRRAAIVTVPSKLHSSFLTKEETPVPRAVSTIILAARRDYSKGSDERTQDI</sequence>
<feature type="transmembrane region" description="Helical" evidence="1">
    <location>
        <begin position="26"/>
        <end position="46"/>
    </location>
</feature>
<evidence type="ECO:0008006" key="4">
    <source>
        <dbReference type="Google" id="ProtNLM"/>
    </source>
</evidence>
<dbReference type="Gene3D" id="1.20.1250.20">
    <property type="entry name" value="MFS general substrate transporter like domains"/>
    <property type="match status" value="1"/>
</dbReference>
<accession>A0ABN7NRT2</accession>
<dbReference type="SUPFAM" id="SSF103473">
    <property type="entry name" value="MFS general substrate transporter"/>
    <property type="match status" value="1"/>
</dbReference>
<dbReference type="Proteomes" id="UP001153148">
    <property type="component" value="Unassembled WGS sequence"/>
</dbReference>
<keyword evidence="3" id="KW-1185">Reference proteome</keyword>
<proteinExistence type="predicted"/>
<evidence type="ECO:0000256" key="1">
    <source>
        <dbReference type="SAM" id="Phobius"/>
    </source>
</evidence>
<reference evidence="2" key="1">
    <citation type="submission" date="2021-03" db="EMBL/GenBank/DDBJ databases">
        <authorList>
            <person name="Tran Van P."/>
        </authorList>
    </citation>
    <scope>NUCLEOTIDE SEQUENCE</scope>
</reference>
<dbReference type="InterPro" id="IPR036259">
    <property type="entry name" value="MFS_trans_sf"/>
</dbReference>
<organism evidence="2 3">
    <name type="scientific">Timema podura</name>
    <name type="common">Walking stick</name>
    <dbReference type="NCBI Taxonomy" id="61482"/>
    <lineage>
        <taxon>Eukaryota</taxon>
        <taxon>Metazoa</taxon>
        <taxon>Ecdysozoa</taxon>
        <taxon>Arthropoda</taxon>
        <taxon>Hexapoda</taxon>
        <taxon>Insecta</taxon>
        <taxon>Pterygota</taxon>
        <taxon>Neoptera</taxon>
        <taxon>Polyneoptera</taxon>
        <taxon>Phasmatodea</taxon>
        <taxon>Timematodea</taxon>
        <taxon>Timematoidea</taxon>
        <taxon>Timematidae</taxon>
        <taxon>Timema</taxon>
    </lineage>
</organism>
<dbReference type="EMBL" id="CAJPIN010005572">
    <property type="protein sequence ID" value="CAG2057537.1"/>
    <property type="molecule type" value="Genomic_DNA"/>
</dbReference>
<evidence type="ECO:0000313" key="2">
    <source>
        <dbReference type="EMBL" id="CAG2057537.1"/>
    </source>
</evidence>
<keyword evidence="1" id="KW-0812">Transmembrane</keyword>
<comment type="caution">
    <text evidence="2">The sequence shown here is derived from an EMBL/GenBank/DDBJ whole genome shotgun (WGS) entry which is preliminary data.</text>
</comment>
<keyword evidence="1" id="KW-0472">Membrane</keyword>
<name>A0ABN7NRT2_TIMPD</name>
<protein>
    <recommendedName>
        <fullName evidence="4">Major facilitator superfamily (MFS) profile domain-containing protein</fullName>
    </recommendedName>
</protein>